<dbReference type="RefSeq" id="WP_085402484.1">
    <property type="nucleotide sequence ID" value="NZ_NAFL01000265.1"/>
</dbReference>
<dbReference type="Proteomes" id="UP000193335">
    <property type="component" value="Unassembled WGS sequence"/>
</dbReference>
<evidence type="ECO:0000313" key="2">
    <source>
        <dbReference type="EMBL" id="OSJ29558.1"/>
    </source>
</evidence>
<protein>
    <recommendedName>
        <fullName evidence="1">DNA primase/polymerase bifunctional N-terminal domain-containing protein</fullName>
    </recommendedName>
</protein>
<dbReference type="Pfam" id="PF09250">
    <property type="entry name" value="Prim-Pol"/>
    <property type="match status" value="1"/>
</dbReference>
<reference evidence="2 3" key="1">
    <citation type="submission" date="2017-03" db="EMBL/GenBank/DDBJ databases">
        <title>Whole genome sequences of fourteen strains of Bradyrhizobium canariense and one strain of Bradyrhizobium japonicum isolated from Lupinus (Papilionoideae: Genisteae) species in Algeria.</title>
        <authorList>
            <person name="Crovadore J."/>
            <person name="Chekireb D."/>
            <person name="Brachmann A."/>
            <person name="Chablais R."/>
            <person name="Cochard B."/>
            <person name="Lefort F."/>
        </authorList>
    </citation>
    <scope>NUCLEOTIDE SEQUENCE [LARGE SCALE GENOMIC DNA]</scope>
    <source>
        <strain evidence="2 3">UBMA197</strain>
    </source>
</reference>
<feature type="domain" description="DNA primase/polymerase bifunctional N-terminal" evidence="1">
    <location>
        <begin position="14"/>
        <end position="163"/>
    </location>
</feature>
<accession>A0A1Y2JKP7</accession>
<evidence type="ECO:0000313" key="3">
    <source>
        <dbReference type="Proteomes" id="UP000193335"/>
    </source>
</evidence>
<sequence length="219" mass="24140">MTPSDVRQILLRGGYDPLPLVGKRPIIEGWQKRDQTSAGDIEIWSKLYPYATNTGCLTRRMPSLDIDILNADAAQAVEDLIKDRYGHVLVRIGKPPKRAILFRTEEVFKKITANLTAPNGAGEKIEFLCDGQQLVVNGVHPDTGQSYHWHGGEPGQVLLAELPYISGGEAQQLVTDIVALLEGDFGYRRPQHKGRGAEADLAGASDWTELTVMSFGLQY</sequence>
<gene>
    <name evidence="2" type="ORF">BSZ19_27475</name>
</gene>
<evidence type="ECO:0000259" key="1">
    <source>
        <dbReference type="Pfam" id="PF09250"/>
    </source>
</evidence>
<name>A0A1Y2JKP7_BRAJP</name>
<dbReference type="AlphaFoldDB" id="A0A1Y2JKP7"/>
<dbReference type="InterPro" id="IPR015330">
    <property type="entry name" value="DNA_primase/pol_bifunc_N"/>
</dbReference>
<comment type="caution">
    <text evidence="2">The sequence shown here is derived from an EMBL/GenBank/DDBJ whole genome shotgun (WGS) entry which is preliminary data.</text>
</comment>
<organism evidence="2 3">
    <name type="scientific">Bradyrhizobium japonicum</name>
    <dbReference type="NCBI Taxonomy" id="375"/>
    <lineage>
        <taxon>Bacteria</taxon>
        <taxon>Pseudomonadati</taxon>
        <taxon>Pseudomonadota</taxon>
        <taxon>Alphaproteobacteria</taxon>
        <taxon>Hyphomicrobiales</taxon>
        <taxon>Nitrobacteraceae</taxon>
        <taxon>Bradyrhizobium</taxon>
    </lineage>
</organism>
<dbReference type="EMBL" id="NAFL01000265">
    <property type="protein sequence ID" value="OSJ29558.1"/>
    <property type="molecule type" value="Genomic_DNA"/>
</dbReference>
<proteinExistence type="predicted"/>